<accession>A0A1L7XEG7</accession>
<evidence type="ECO:0000313" key="3">
    <source>
        <dbReference type="EMBL" id="CZR63439.1"/>
    </source>
</evidence>
<feature type="compositionally biased region" description="Basic and acidic residues" evidence="1">
    <location>
        <begin position="8"/>
        <end position="23"/>
    </location>
</feature>
<keyword evidence="4" id="KW-1185">Reference proteome</keyword>
<reference evidence="3 4" key="1">
    <citation type="submission" date="2016-03" db="EMBL/GenBank/DDBJ databases">
        <authorList>
            <person name="Ploux O."/>
        </authorList>
    </citation>
    <scope>NUCLEOTIDE SEQUENCE [LARGE SCALE GENOMIC DNA]</scope>
    <source>
        <strain evidence="3 4">UAMH 11012</strain>
    </source>
</reference>
<feature type="compositionally biased region" description="Pro residues" evidence="1">
    <location>
        <begin position="79"/>
        <end position="88"/>
    </location>
</feature>
<dbReference type="AlphaFoldDB" id="A0A1L7XEG7"/>
<evidence type="ECO:0000256" key="2">
    <source>
        <dbReference type="SAM" id="Phobius"/>
    </source>
</evidence>
<organism evidence="3 4">
    <name type="scientific">Phialocephala subalpina</name>
    <dbReference type="NCBI Taxonomy" id="576137"/>
    <lineage>
        <taxon>Eukaryota</taxon>
        <taxon>Fungi</taxon>
        <taxon>Dikarya</taxon>
        <taxon>Ascomycota</taxon>
        <taxon>Pezizomycotina</taxon>
        <taxon>Leotiomycetes</taxon>
        <taxon>Helotiales</taxon>
        <taxon>Mollisiaceae</taxon>
        <taxon>Phialocephala</taxon>
        <taxon>Phialocephala fortinii species complex</taxon>
    </lineage>
</organism>
<sequence>MPLLQRPFHGDEELGKKDDDHKQGTKGHMGRAWQQRRLNGPRRSNLKKIALVLLVIIGFYYFFKNMPTDLEQPRQRPSFIPPTGPNAPAPKSVPERYDSVSKMADDDASETPLHNFNGPIKFYQLASTLHAVTTRGSSPINQNVLFAAASLKSAASLLPIACDMGIRARNYVHFALMGRDDISMDILKSVNGVGKDCGITFHDARPDFSISSSDWRMEVSSAAAFKHINDFVNPQATFVDSSGEEEVWFLKGLNQRAATLGRTIIELPDNAGQNLMWITLLDSSSLSAWNKASIDFIVHAQPSASGSLMRLLESLKKADFFSSSYPRLTIELPRDIDEPSKRYLEGFKWPPKSDHSSSLLTLRHRIPQHGINSDESSARFLEGFWPANPSANHILVLSPQVELSPLFYHYLKYTMLEYKYAGNNPAVENLLSLSLDLPSTYLNDTTKFTPPVSNSTVGDNVVNTGVSPFLWQAPNSNAALYFGDKWIELHDFVSQSLESQRTRPTPTTLNEKAVSKTYPSWLEHVLRLARARGYWTLYPNFENEDRLVTLHNDLYQPPEEFAEEVKSDLENENDELGADPSHYLSLKNKDSETTLLKTNLLSMMPNKGELPKPWDMPVLTYDGERVEVDGLHKLGLAYSEIFRREVGGCGLDDMEKVKVEGEVGDLFCLKDQKS</sequence>
<keyword evidence="2" id="KW-0812">Transmembrane</keyword>
<dbReference type="EMBL" id="FJOG01000023">
    <property type="protein sequence ID" value="CZR63439.1"/>
    <property type="molecule type" value="Genomic_DNA"/>
</dbReference>
<feature type="region of interest" description="Disordered" evidence="1">
    <location>
        <begin position="1"/>
        <end position="39"/>
    </location>
</feature>
<dbReference type="PANTHER" id="PTHR33604">
    <property type="entry name" value="OSJNBA0004B13.7 PROTEIN"/>
    <property type="match status" value="1"/>
</dbReference>
<feature type="transmembrane region" description="Helical" evidence="2">
    <location>
        <begin position="46"/>
        <end position="63"/>
    </location>
</feature>
<dbReference type="Proteomes" id="UP000184330">
    <property type="component" value="Unassembled WGS sequence"/>
</dbReference>
<feature type="region of interest" description="Disordered" evidence="1">
    <location>
        <begin position="72"/>
        <end position="95"/>
    </location>
</feature>
<dbReference type="OrthoDB" id="5397682at2759"/>
<dbReference type="STRING" id="576137.A0A1L7XEG7"/>
<evidence type="ECO:0000313" key="4">
    <source>
        <dbReference type="Proteomes" id="UP000184330"/>
    </source>
</evidence>
<keyword evidence="2" id="KW-0472">Membrane</keyword>
<evidence type="ECO:0000256" key="1">
    <source>
        <dbReference type="SAM" id="MobiDB-lite"/>
    </source>
</evidence>
<protein>
    <submittedName>
        <fullName evidence="3">Uncharacterized protein</fullName>
    </submittedName>
</protein>
<proteinExistence type="predicted"/>
<dbReference type="PANTHER" id="PTHR33604:SF3">
    <property type="entry name" value="OSJNBA0004B13.7 PROTEIN"/>
    <property type="match status" value="1"/>
</dbReference>
<keyword evidence="2" id="KW-1133">Transmembrane helix</keyword>
<name>A0A1L7XEG7_9HELO</name>
<gene>
    <name evidence="3" type="ORF">PAC_13336</name>
</gene>